<evidence type="ECO:0000256" key="1">
    <source>
        <dbReference type="SAM" id="MobiDB-lite"/>
    </source>
</evidence>
<evidence type="ECO:0000313" key="2">
    <source>
        <dbReference type="EMBL" id="KZV16798.1"/>
    </source>
</evidence>
<evidence type="ECO:0000313" key="3">
    <source>
        <dbReference type="Proteomes" id="UP000250235"/>
    </source>
</evidence>
<dbReference type="EMBL" id="KV018567">
    <property type="protein sequence ID" value="KZV16798.1"/>
    <property type="molecule type" value="Genomic_DNA"/>
</dbReference>
<organism evidence="2 3">
    <name type="scientific">Dorcoceras hygrometricum</name>
    <dbReference type="NCBI Taxonomy" id="472368"/>
    <lineage>
        <taxon>Eukaryota</taxon>
        <taxon>Viridiplantae</taxon>
        <taxon>Streptophyta</taxon>
        <taxon>Embryophyta</taxon>
        <taxon>Tracheophyta</taxon>
        <taxon>Spermatophyta</taxon>
        <taxon>Magnoliopsida</taxon>
        <taxon>eudicotyledons</taxon>
        <taxon>Gunneridae</taxon>
        <taxon>Pentapetalae</taxon>
        <taxon>asterids</taxon>
        <taxon>lamiids</taxon>
        <taxon>Lamiales</taxon>
        <taxon>Gesneriaceae</taxon>
        <taxon>Didymocarpoideae</taxon>
        <taxon>Trichosporeae</taxon>
        <taxon>Loxocarpinae</taxon>
        <taxon>Dorcoceras</taxon>
    </lineage>
</organism>
<proteinExistence type="predicted"/>
<feature type="region of interest" description="Disordered" evidence="1">
    <location>
        <begin position="33"/>
        <end position="55"/>
    </location>
</feature>
<dbReference type="Proteomes" id="UP000250235">
    <property type="component" value="Unassembled WGS sequence"/>
</dbReference>
<keyword evidence="3" id="KW-1185">Reference proteome</keyword>
<protein>
    <submittedName>
        <fullName evidence="2">Uncharacterized protein</fullName>
    </submittedName>
</protein>
<name>A0A2Z7A5E5_9LAMI</name>
<gene>
    <name evidence="2" type="ORF">F511_11724</name>
</gene>
<reference evidence="2 3" key="1">
    <citation type="journal article" date="2015" name="Proc. Natl. Acad. Sci. U.S.A.">
        <title>The resurrection genome of Boea hygrometrica: A blueprint for survival of dehydration.</title>
        <authorList>
            <person name="Xiao L."/>
            <person name="Yang G."/>
            <person name="Zhang L."/>
            <person name="Yang X."/>
            <person name="Zhao S."/>
            <person name="Ji Z."/>
            <person name="Zhou Q."/>
            <person name="Hu M."/>
            <person name="Wang Y."/>
            <person name="Chen M."/>
            <person name="Xu Y."/>
            <person name="Jin H."/>
            <person name="Xiao X."/>
            <person name="Hu G."/>
            <person name="Bao F."/>
            <person name="Hu Y."/>
            <person name="Wan P."/>
            <person name="Li L."/>
            <person name="Deng X."/>
            <person name="Kuang T."/>
            <person name="Xiang C."/>
            <person name="Zhu J.K."/>
            <person name="Oliver M.J."/>
            <person name="He Y."/>
        </authorList>
    </citation>
    <scope>NUCLEOTIDE SEQUENCE [LARGE SCALE GENOMIC DNA]</scope>
    <source>
        <strain evidence="3">cv. XS01</strain>
    </source>
</reference>
<dbReference type="AlphaFoldDB" id="A0A2Z7A5E5"/>
<accession>A0A2Z7A5E5</accession>
<sequence length="84" mass="9053">MYKSDLDDDKFKKMNFVKASVIHDEQIATSVPATGDGAINAQDVAPTDDSNHQLVSTPASDTQAINENHQLVSEEAIQPDIQAA</sequence>